<accession>A0ABR0V4X2</accession>
<sequence length="79" mass="9086">MDVELGKLRASGDPAKTAKMQEILGHFTEDQMSRNFAARVVMAERRDTGAIRPCYMREAYRRLKLEGKIPKGSMPRLFR</sequence>
<dbReference type="Proteomes" id="UP001318860">
    <property type="component" value="Unassembled WGS sequence"/>
</dbReference>
<dbReference type="PANTHER" id="PTHR13218">
    <property type="entry name" value="TRANSCRIPTION INITIATION FACTOR TFIID SUBUNIT 11-RELATED"/>
    <property type="match status" value="1"/>
</dbReference>
<proteinExistence type="predicted"/>
<dbReference type="InterPro" id="IPR045127">
    <property type="entry name" value="TAF11-like"/>
</dbReference>
<evidence type="ECO:0000313" key="2">
    <source>
        <dbReference type="Proteomes" id="UP001318860"/>
    </source>
</evidence>
<comment type="caution">
    <text evidence="1">The sequence shown here is derived from an EMBL/GenBank/DDBJ whole genome shotgun (WGS) entry which is preliminary data.</text>
</comment>
<keyword evidence="2" id="KW-1185">Reference proteome</keyword>
<evidence type="ECO:0000313" key="1">
    <source>
        <dbReference type="EMBL" id="KAK6129361.1"/>
    </source>
</evidence>
<dbReference type="SUPFAM" id="SSF47113">
    <property type="entry name" value="Histone-fold"/>
    <property type="match status" value="1"/>
</dbReference>
<dbReference type="EMBL" id="JABTTQ020001655">
    <property type="protein sequence ID" value="KAK6129361.1"/>
    <property type="molecule type" value="Genomic_DNA"/>
</dbReference>
<reference evidence="1 2" key="1">
    <citation type="journal article" date="2021" name="Comput. Struct. Biotechnol. J.">
        <title>De novo genome assembly of the potent medicinal plant Rehmannia glutinosa using nanopore technology.</title>
        <authorList>
            <person name="Ma L."/>
            <person name="Dong C."/>
            <person name="Song C."/>
            <person name="Wang X."/>
            <person name="Zheng X."/>
            <person name="Niu Y."/>
            <person name="Chen S."/>
            <person name="Feng W."/>
        </authorList>
    </citation>
    <scope>NUCLEOTIDE SEQUENCE [LARGE SCALE GENOMIC DNA]</scope>
    <source>
        <strain evidence="1">DH-2019</strain>
    </source>
</reference>
<name>A0ABR0V4X2_REHGL</name>
<dbReference type="PANTHER" id="PTHR13218:SF8">
    <property type="entry name" value="TRANSCRIPTION INITIATION FACTOR TFIID SUBUNIT 11"/>
    <property type="match status" value="1"/>
</dbReference>
<gene>
    <name evidence="1" type="ORF">DH2020_036877</name>
</gene>
<organism evidence="1 2">
    <name type="scientific">Rehmannia glutinosa</name>
    <name type="common">Chinese foxglove</name>
    <dbReference type="NCBI Taxonomy" id="99300"/>
    <lineage>
        <taxon>Eukaryota</taxon>
        <taxon>Viridiplantae</taxon>
        <taxon>Streptophyta</taxon>
        <taxon>Embryophyta</taxon>
        <taxon>Tracheophyta</taxon>
        <taxon>Spermatophyta</taxon>
        <taxon>Magnoliopsida</taxon>
        <taxon>eudicotyledons</taxon>
        <taxon>Gunneridae</taxon>
        <taxon>Pentapetalae</taxon>
        <taxon>asterids</taxon>
        <taxon>lamiids</taxon>
        <taxon>Lamiales</taxon>
        <taxon>Orobanchaceae</taxon>
        <taxon>Rehmannieae</taxon>
        <taxon>Rehmannia</taxon>
    </lineage>
</organism>
<dbReference type="InterPro" id="IPR009072">
    <property type="entry name" value="Histone-fold"/>
</dbReference>
<protein>
    <submittedName>
        <fullName evidence="1">Uncharacterized protein</fullName>
    </submittedName>
</protein>